<dbReference type="EMBL" id="JARXIC010000078">
    <property type="protein sequence ID" value="MDQ8196396.1"/>
    <property type="molecule type" value="Genomic_DNA"/>
</dbReference>
<evidence type="ECO:0000256" key="1">
    <source>
        <dbReference type="SAM" id="Phobius"/>
    </source>
</evidence>
<feature type="transmembrane region" description="Helical" evidence="1">
    <location>
        <begin position="12"/>
        <end position="31"/>
    </location>
</feature>
<keyword evidence="1" id="KW-0812">Transmembrane</keyword>
<evidence type="ECO:0000313" key="2">
    <source>
        <dbReference type="EMBL" id="MDQ8196396.1"/>
    </source>
</evidence>
<keyword evidence="1" id="KW-0472">Membrane</keyword>
<evidence type="ECO:0000313" key="3">
    <source>
        <dbReference type="Proteomes" id="UP001243717"/>
    </source>
</evidence>
<dbReference type="Proteomes" id="UP001243717">
    <property type="component" value="Unassembled WGS sequence"/>
</dbReference>
<name>A0ABU1ANM3_9BACT</name>
<organism evidence="2 3">
    <name type="scientific">Thalassobacterium sedimentorum</name>
    <dbReference type="NCBI Taxonomy" id="3041258"/>
    <lineage>
        <taxon>Bacteria</taxon>
        <taxon>Pseudomonadati</taxon>
        <taxon>Verrucomicrobiota</taxon>
        <taxon>Opitutia</taxon>
        <taxon>Puniceicoccales</taxon>
        <taxon>Coraliomargaritaceae</taxon>
        <taxon>Thalassobacterium</taxon>
    </lineage>
</organism>
<keyword evidence="1" id="KW-1133">Transmembrane helix</keyword>
<evidence type="ECO:0008006" key="4">
    <source>
        <dbReference type="Google" id="ProtNLM"/>
    </source>
</evidence>
<comment type="caution">
    <text evidence="2">The sequence shown here is derived from an EMBL/GenBank/DDBJ whole genome shotgun (WGS) entry which is preliminary data.</text>
</comment>
<accession>A0ABU1ANM3</accession>
<keyword evidence="3" id="KW-1185">Reference proteome</keyword>
<feature type="transmembrane region" description="Helical" evidence="1">
    <location>
        <begin position="37"/>
        <end position="54"/>
    </location>
</feature>
<gene>
    <name evidence="2" type="ORF">QEH59_18350</name>
</gene>
<proteinExistence type="predicted"/>
<reference evidence="2 3" key="1">
    <citation type="submission" date="2023-04" db="EMBL/GenBank/DDBJ databases">
        <title>A novel bacteria isolated from coastal sediment.</title>
        <authorList>
            <person name="Liu X.-J."/>
            <person name="Du Z.-J."/>
        </authorList>
    </citation>
    <scope>NUCLEOTIDE SEQUENCE [LARGE SCALE GENOMIC DNA]</scope>
    <source>
        <strain evidence="2 3">SDUM461004</strain>
    </source>
</reference>
<protein>
    <recommendedName>
        <fullName evidence="4">Lipoprotein</fullName>
    </recommendedName>
</protein>
<sequence length="72" mass="7915">MNKEKGKLISGWLTVALAVCCAIYICTGYDVDRSGMIYLLIVCAFIFSLGLRILTGRGIWKNAQAILSTNKN</sequence>